<keyword evidence="3" id="KW-1185">Reference proteome</keyword>
<dbReference type="Proteomes" id="UP000190669">
    <property type="component" value="Unassembled WGS sequence"/>
</dbReference>
<proteinExistence type="predicted"/>
<sequence>MKIIPLKEDNFVADKFKNFKILEEKPEAKGIRMSIQPF</sequence>
<comment type="caution">
    <text evidence="2">The sequence shown here is derived from an EMBL/GenBank/DDBJ whole genome shotgun (WGS) entry which is preliminary data.</text>
</comment>
<reference evidence="1 3" key="1">
    <citation type="submission" date="2017-02" db="EMBL/GenBank/DDBJ databases">
        <authorList>
            <person name="Varghese N."/>
            <person name="Submissions S."/>
        </authorList>
    </citation>
    <scope>NUCLEOTIDE SEQUENCE [LARGE SCALE GENOMIC DNA]</scope>
    <source>
        <strain evidence="1 3">DSM 16775</strain>
    </source>
</reference>
<dbReference type="EMBL" id="FUZE01000004">
    <property type="protein sequence ID" value="SKB59545.1"/>
    <property type="molecule type" value="Genomic_DNA"/>
</dbReference>
<evidence type="ECO:0000313" key="1">
    <source>
        <dbReference type="EMBL" id="SKB59545.1"/>
    </source>
</evidence>
<protein>
    <submittedName>
        <fullName evidence="2">Uncharacterized protein</fullName>
    </submittedName>
</protein>
<dbReference type="EMBL" id="UAVR01000015">
    <property type="protein sequence ID" value="SQA91681.1"/>
    <property type="molecule type" value="Genomic_DNA"/>
</dbReference>
<accession>A0AAX2IPV7</accession>
<evidence type="ECO:0000313" key="3">
    <source>
        <dbReference type="Proteomes" id="UP000190669"/>
    </source>
</evidence>
<organism evidence="2 4">
    <name type="scientific">Chryseobacterium balustinum</name>
    <dbReference type="NCBI Taxonomy" id="246"/>
    <lineage>
        <taxon>Bacteria</taxon>
        <taxon>Pseudomonadati</taxon>
        <taxon>Bacteroidota</taxon>
        <taxon>Flavobacteriia</taxon>
        <taxon>Flavobacteriales</taxon>
        <taxon>Weeksellaceae</taxon>
        <taxon>Chryseobacterium group</taxon>
        <taxon>Chryseobacterium</taxon>
    </lineage>
</organism>
<evidence type="ECO:0000313" key="4">
    <source>
        <dbReference type="Proteomes" id="UP000251937"/>
    </source>
</evidence>
<dbReference type="Proteomes" id="UP000251937">
    <property type="component" value="Unassembled WGS sequence"/>
</dbReference>
<name>A0AAX2IPV7_9FLAO</name>
<evidence type="ECO:0000313" key="2">
    <source>
        <dbReference type="EMBL" id="SQA91681.1"/>
    </source>
</evidence>
<reference evidence="2 4" key="2">
    <citation type="submission" date="2018-06" db="EMBL/GenBank/DDBJ databases">
        <authorList>
            <consortium name="Pathogen Informatics"/>
            <person name="Doyle S."/>
        </authorList>
    </citation>
    <scope>NUCLEOTIDE SEQUENCE [LARGE SCALE GENOMIC DNA]</scope>
    <source>
        <strain evidence="2 4">NCTC11212</strain>
    </source>
</reference>
<dbReference type="AlphaFoldDB" id="A0AAX2IPV7"/>
<gene>
    <name evidence="2" type="ORF">NCTC11212_03317</name>
    <name evidence="1" type="ORF">SAMN05421800_10411</name>
</gene>